<dbReference type="SMART" id="SM00257">
    <property type="entry name" value="LysM"/>
    <property type="match status" value="2"/>
</dbReference>
<dbReference type="InterPro" id="IPR042047">
    <property type="entry name" value="SleB_dom1"/>
</dbReference>
<dbReference type="Gene3D" id="6.20.240.60">
    <property type="match status" value="1"/>
</dbReference>
<dbReference type="PROSITE" id="PS51782">
    <property type="entry name" value="LYSM"/>
    <property type="match status" value="2"/>
</dbReference>
<gene>
    <name evidence="3" type="ORF">J2Z76_000263</name>
</gene>
<evidence type="ECO:0000313" key="3">
    <source>
        <dbReference type="EMBL" id="MBP1924410.1"/>
    </source>
</evidence>
<protein>
    <submittedName>
        <fullName evidence="3">Spore germination cell wall hydrolase CwlJ-like protein</fullName>
    </submittedName>
</protein>
<feature type="chain" id="PRO_5045481541" evidence="1">
    <location>
        <begin position="30"/>
        <end position="259"/>
    </location>
</feature>
<keyword evidence="4" id="KW-1185">Reference proteome</keyword>
<dbReference type="InterPro" id="IPR018392">
    <property type="entry name" value="LysM"/>
</dbReference>
<accession>A0ABS4G9P2</accession>
<dbReference type="PANTHER" id="PTHR33734">
    <property type="entry name" value="LYSM DOMAIN-CONTAINING GPI-ANCHORED PROTEIN 2"/>
    <property type="match status" value="1"/>
</dbReference>
<dbReference type="InterPro" id="IPR011105">
    <property type="entry name" value="Cell_wall_hydrolase_SleB"/>
</dbReference>
<dbReference type="Gene3D" id="1.10.10.2520">
    <property type="entry name" value="Cell wall hydrolase SleB, domain 1"/>
    <property type="match status" value="1"/>
</dbReference>
<keyword evidence="1" id="KW-0732">Signal</keyword>
<organism evidence="3 4">
    <name type="scientific">Sedimentibacter acidaminivorans</name>
    <dbReference type="NCBI Taxonomy" id="913099"/>
    <lineage>
        <taxon>Bacteria</taxon>
        <taxon>Bacillati</taxon>
        <taxon>Bacillota</taxon>
        <taxon>Tissierellia</taxon>
        <taxon>Sedimentibacter</taxon>
    </lineage>
</organism>
<dbReference type="SUPFAM" id="SSF54106">
    <property type="entry name" value="LysM domain"/>
    <property type="match status" value="2"/>
</dbReference>
<dbReference type="CDD" id="cd00118">
    <property type="entry name" value="LysM"/>
    <property type="match status" value="2"/>
</dbReference>
<name>A0ABS4G9P2_9FIRM</name>
<dbReference type="RefSeq" id="WP_209510174.1">
    <property type="nucleotide sequence ID" value="NZ_JAGGKS010000001.1"/>
</dbReference>
<proteinExistence type="predicted"/>
<dbReference type="PANTHER" id="PTHR33734:SF22">
    <property type="entry name" value="MEMBRANE-BOUND LYTIC MUREIN TRANSGLYCOSYLASE D"/>
    <property type="match status" value="1"/>
</dbReference>
<dbReference type="InterPro" id="IPR036779">
    <property type="entry name" value="LysM_dom_sf"/>
</dbReference>
<evidence type="ECO:0000313" key="4">
    <source>
        <dbReference type="Proteomes" id="UP001519342"/>
    </source>
</evidence>
<feature type="signal peptide" evidence="1">
    <location>
        <begin position="1"/>
        <end position="29"/>
    </location>
</feature>
<dbReference type="EMBL" id="JAGGKS010000001">
    <property type="protein sequence ID" value="MBP1924410.1"/>
    <property type="molecule type" value="Genomic_DNA"/>
</dbReference>
<sequence length="259" mass="28350">MKFKGLKSILLTTGLTLGISLSFSSNAYAATYTAVSGDSLYKISQLFNTTVASLVVNNNLLSTSINIGQVLDVTNLNYTVKKGDTLYLIAKQHNVSLDELRRANNIYTNYIDIGQNLSIPIKSTSIPSDTVNTNLDATYSSEDLDLLARLITAEAQGESYDAKIAVGAVVMNRVKSDSFPNSINDVIYQVINGYYQFTPVLNGWINKPAQDECIKAAKEVLNGTDPTNGALFFFESSITNTWLLSRPVSMTVDNMTFSY</sequence>
<dbReference type="Proteomes" id="UP001519342">
    <property type="component" value="Unassembled WGS sequence"/>
</dbReference>
<feature type="domain" description="LysM" evidence="2">
    <location>
        <begin position="30"/>
        <end position="73"/>
    </location>
</feature>
<dbReference type="Pfam" id="PF01476">
    <property type="entry name" value="LysM"/>
    <property type="match status" value="2"/>
</dbReference>
<dbReference type="Gene3D" id="3.10.350.10">
    <property type="entry name" value="LysM domain"/>
    <property type="match status" value="2"/>
</dbReference>
<comment type="caution">
    <text evidence="3">The sequence shown here is derived from an EMBL/GenBank/DDBJ whole genome shotgun (WGS) entry which is preliminary data.</text>
</comment>
<feature type="domain" description="LysM" evidence="2">
    <location>
        <begin position="76"/>
        <end position="119"/>
    </location>
</feature>
<dbReference type="Pfam" id="PF07486">
    <property type="entry name" value="Hydrolase_2"/>
    <property type="match status" value="1"/>
</dbReference>
<evidence type="ECO:0000256" key="1">
    <source>
        <dbReference type="SAM" id="SignalP"/>
    </source>
</evidence>
<reference evidence="3 4" key="1">
    <citation type="submission" date="2021-03" db="EMBL/GenBank/DDBJ databases">
        <title>Genomic Encyclopedia of Type Strains, Phase IV (KMG-IV): sequencing the most valuable type-strain genomes for metagenomic binning, comparative biology and taxonomic classification.</title>
        <authorList>
            <person name="Goeker M."/>
        </authorList>
    </citation>
    <scope>NUCLEOTIDE SEQUENCE [LARGE SCALE GENOMIC DNA]</scope>
    <source>
        <strain evidence="3 4">DSM 24004</strain>
    </source>
</reference>
<evidence type="ECO:0000259" key="2">
    <source>
        <dbReference type="PROSITE" id="PS51782"/>
    </source>
</evidence>